<reference evidence="3" key="1">
    <citation type="journal article" date="2019" name="Int. J. Syst. Evol. Microbiol.">
        <title>The Global Catalogue of Microorganisms (GCM) 10K type strain sequencing project: providing services to taxonomists for standard genome sequencing and annotation.</title>
        <authorList>
            <consortium name="The Broad Institute Genomics Platform"/>
            <consortium name="The Broad Institute Genome Sequencing Center for Infectious Disease"/>
            <person name="Wu L."/>
            <person name="Ma J."/>
        </authorList>
    </citation>
    <scope>NUCLEOTIDE SEQUENCE [LARGE SCALE GENOMIC DNA]</scope>
    <source>
        <strain evidence="3">JCM 16704</strain>
    </source>
</reference>
<dbReference type="InterPro" id="IPR029068">
    <property type="entry name" value="Glyas_Bleomycin-R_OHBP_Dase"/>
</dbReference>
<evidence type="ECO:0000313" key="3">
    <source>
        <dbReference type="Proteomes" id="UP001500101"/>
    </source>
</evidence>
<feature type="domain" description="VOC" evidence="1">
    <location>
        <begin position="3"/>
        <end position="127"/>
    </location>
</feature>
<dbReference type="Proteomes" id="UP001500101">
    <property type="component" value="Unassembled WGS sequence"/>
</dbReference>
<dbReference type="PANTHER" id="PTHR36503:SF2">
    <property type="entry name" value="BLR2408 PROTEIN"/>
    <property type="match status" value="1"/>
</dbReference>
<sequence length="135" mass="15292">MSKQVFINFPVKDLNKSITFYEALGFTINPQFSDDTGKCMVWSDHIFVMILGHEKFSSFTNKPLADSKRSIGGIYSMSVDSVDAMNGIMEKGLAAGGFEPNEPRDYGFMQQRTIEDPDGNTWEFFFMDFSKLPTN</sequence>
<proteinExistence type="predicted"/>
<dbReference type="SUPFAM" id="SSF54593">
    <property type="entry name" value="Glyoxalase/Bleomycin resistance protein/Dihydroxybiphenyl dioxygenase"/>
    <property type="match status" value="1"/>
</dbReference>
<protein>
    <submittedName>
        <fullName evidence="2">VOC family protein</fullName>
    </submittedName>
</protein>
<keyword evidence="3" id="KW-1185">Reference proteome</keyword>
<dbReference type="PANTHER" id="PTHR36503">
    <property type="entry name" value="BLR2520 PROTEIN"/>
    <property type="match status" value="1"/>
</dbReference>
<dbReference type="InterPro" id="IPR037523">
    <property type="entry name" value="VOC_core"/>
</dbReference>
<name>A0ABP7Y631_9SPHI</name>
<accession>A0ABP7Y631</accession>
<dbReference type="InterPro" id="IPR004360">
    <property type="entry name" value="Glyas_Fos-R_dOase_dom"/>
</dbReference>
<dbReference type="Gene3D" id="3.10.180.10">
    <property type="entry name" value="2,3-Dihydroxybiphenyl 1,2-Dioxygenase, domain 1"/>
    <property type="match status" value="1"/>
</dbReference>
<dbReference type="RefSeq" id="WP_344672695.1">
    <property type="nucleotide sequence ID" value="NZ_BAAAZI010000001.1"/>
</dbReference>
<dbReference type="PROSITE" id="PS51819">
    <property type="entry name" value="VOC"/>
    <property type="match status" value="1"/>
</dbReference>
<organism evidence="2 3">
    <name type="scientific">Sphingobacterium kyonggiense</name>
    <dbReference type="NCBI Taxonomy" id="714075"/>
    <lineage>
        <taxon>Bacteria</taxon>
        <taxon>Pseudomonadati</taxon>
        <taxon>Bacteroidota</taxon>
        <taxon>Sphingobacteriia</taxon>
        <taxon>Sphingobacteriales</taxon>
        <taxon>Sphingobacteriaceae</taxon>
        <taxon>Sphingobacterium</taxon>
    </lineage>
</organism>
<comment type="caution">
    <text evidence="2">The sequence shown here is derived from an EMBL/GenBank/DDBJ whole genome shotgun (WGS) entry which is preliminary data.</text>
</comment>
<evidence type="ECO:0000313" key="2">
    <source>
        <dbReference type="EMBL" id="GAA4131027.1"/>
    </source>
</evidence>
<evidence type="ECO:0000259" key="1">
    <source>
        <dbReference type="PROSITE" id="PS51819"/>
    </source>
</evidence>
<dbReference type="Pfam" id="PF00903">
    <property type="entry name" value="Glyoxalase"/>
    <property type="match status" value="1"/>
</dbReference>
<dbReference type="EMBL" id="BAAAZI010000001">
    <property type="protein sequence ID" value="GAA4131027.1"/>
    <property type="molecule type" value="Genomic_DNA"/>
</dbReference>
<gene>
    <name evidence="2" type="ORF">GCM10022216_00720</name>
</gene>